<evidence type="ECO:0000256" key="1">
    <source>
        <dbReference type="SAM" id="MobiDB-lite"/>
    </source>
</evidence>
<evidence type="ECO:0000313" key="2">
    <source>
        <dbReference type="EMBL" id="GFY42906.1"/>
    </source>
</evidence>
<name>A0A8X6WZ70_9ARAC</name>
<keyword evidence="3" id="KW-1185">Reference proteome</keyword>
<sequence length="125" mass="14120">MDWKFHCNHGGTETKNEKPTASELALERKPIFLNSFRNQTEDANQQNPPSSIKSPLSEKFIWKKVSSSSRFAKLFIGLLKNDAFDSLIQSSKEPVPKVADIREMTKISQRMRADASVEVGGRPLQ</sequence>
<feature type="compositionally biased region" description="Basic and acidic residues" evidence="1">
    <location>
        <begin position="12"/>
        <end position="23"/>
    </location>
</feature>
<evidence type="ECO:0000313" key="3">
    <source>
        <dbReference type="Proteomes" id="UP000886998"/>
    </source>
</evidence>
<dbReference type="AlphaFoldDB" id="A0A8X6WZ70"/>
<dbReference type="Proteomes" id="UP000886998">
    <property type="component" value="Unassembled WGS sequence"/>
</dbReference>
<organism evidence="2 3">
    <name type="scientific">Trichonephila inaurata madagascariensis</name>
    <dbReference type="NCBI Taxonomy" id="2747483"/>
    <lineage>
        <taxon>Eukaryota</taxon>
        <taxon>Metazoa</taxon>
        <taxon>Ecdysozoa</taxon>
        <taxon>Arthropoda</taxon>
        <taxon>Chelicerata</taxon>
        <taxon>Arachnida</taxon>
        <taxon>Araneae</taxon>
        <taxon>Araneomorphae</taxon>
        <taxon>Entelegynae</taxon>
        <taxon>Araneoidea</taxon>
        <taxon>Nephilidae</taxon>
        <taxon>Trichonephila</taxon>
        <taxon>Trichonephila inaurata</taxon>
    </lineage>
</organism>
<dbReference type="EMBL" id="BMAV01003380">
    <property type="protein sequence ID" value="GFY42906.1"/>
    <property type="molecule type" value="Genomic_DNA"/>
</dbReference>
<gene>
    <name evidence="2" type="ORF">TNIN_75471</name>
</gene>
<accession>A0A8X6WZ70</accession>
<proteinExistence type="predicted"/>
<comment type="caution">
    <text evidence="2">The sequence shown here is derived from an EMBL/GenBank/DDBJ whole genome shotgun (WGS) entry which is preliminary data.</text>
</comment>
<reference evidence="2" key="1">
    <citation type="submission" date="2020-08" db="EMBL/GenBank/DDBJ databases">
        <title>Multicomponent nature underlies the extraordinary mechanical properties of spider dragline silk.</title>
        <authorList>
            <person name="Kono N."/>
            <person name="Nakamura H."/>
            <person name="Mori M."/>
            <person name="Yoshida Y."/>
            <person name="Ohtoshi R."/>
            <person name="Malay A.D."/>
            <person name="Moran D.A.P."/>
            <person name="Tomita M."/>
            <person name="Numata K."/>
            <person name="Arakawa K."/>
        </authorList>
    </citation>
    <scope>NUCLEOTIDE SEQUENCE</scope>
</reference>
<protein>
    <submittedName>
        <fullName evidence="2">Uncharacterized protein</fullName>
    </submittedName>
</protein>
<feature type="region of interest" description="Disordered" evidence="1">
    <location>
        <begin position="1"/>
        <end position="23"/>
    </location>
</feature>